<feature type="chain" id="PRO_5021784409" description="Acyloxyacyl hydrolase" evidence="1">
    <location>
        <begin position="32"/>
        <end position="216"/>
    </location>
</feature>
<comment type="caution">
    <text evidence="2">The sequence shown here is derived from an EMBL/GenBank/DDBJ whole genome shotgun (WGS) entry which is preliminary data.</text>
</comment>
<evidence type="ECO:0000313" key="2">
    <source>
        <dbReference type="EMBL" id="GEO82021.1"/>
    </source>
</evidence>
<reference evidence="2 3" key="1">
    <citation type="submission" date="2019-07" db="EMBL/GenBank/DDBJ databases">
        <title>Whole genome shotgun sequence of Rhodospirillum oryzae NBRC 107573.</title>
        <authorList>
            <person name="Hosoyama A."/>
            <person name="Uohara A."/>
            <person name="Ohji S."/>
            <person name="Ichikawa N."/>
        </authorList>
    </citation>
    <scope>NUCLEOTIDE SEQUENCE [LARGE SCALE GENOMIC DNA]</scope>
    <source>
        <strain evidence="2 3">NBRC 107573</strain>
    </source>
</reference>
<dbReference type="Proteomes" id="UP000321567">
    <property type="component" value="Unassembled WGS sequence"/>
</dbReference>
<gene>
    <name evidence="2" type="ORF">ROR02_21520</name>
</gene>
<name>A0A512H996_9PROT</name>
<accession>A0A512H996</accession>
<keyword evidence="1" id="KW-0732">Signal</keyword>
<proteinExistence type="predicted"/>
<evidence type="ECO:0000313" key="3">
    <source>
        <dbReference type="Proteomes" id="UP000321567"/>
    </source>
</evidence>
<feature type="signal peptide" evidence="1">
    <location>
        <begin position="1"/>
        <end position="31"/>
    </location>
</feature>
<dbReference type="AlphaFoldDB" id="A0A512H996"/>
<dbReference type="RefSeq" id="WP_246135512.1">
    <property type="nucleotide sequence ID" value="NZ_BJZO01000057.1"/>
</dbReference>
<keyword evidence="3" id="KW-1185">Reference proteome</keyword>
<evidence type="ECO:0000256" key="1">
    <source>
        <dbReference type="SAM" id="SignalP"/>
    </source>
</evidence>
<protein>
    <recommendedName>
        <fullName evidence="4">Acyloxyacyl hydrolase</fullName>
    </recommendedName>
</protein>
<dbReference type="EMBL" id="BJZO01000057">
    <property type="protein sequence ID" value="GEO82021.1"/>
    <property type="molecule type" value="Genomic_DNA"/>
</dbReference>
<dbReference type="Pfam" id="PF09411">
    <property type="entry name" value="PagL"/>
    <property type="match status" value="1"/>
</dbReference>
<dbReference type="InterPro" id="IPR018550">
    <property type="entry name" value="Lipid-A_deacylase-rel"/>
</dbReference>
<dbReference type="Gene3D" id="2.40.160.20">
    <property type="match status" value="1"/>
</dbReference>
<sequence>MRKTPHRLRQILACAVIGAGMLLGHAGEGHAQSTTLSQALYSKNGGGSSWWGNGGGSGGGFVTVNPDKGDLLVLGAGAVTLFNFKDDESTAGQFRFEYRPNESLWILRPFGGFEVSTEGSTYLYGGLLADVMLGKRVYVMPNAALGWYTQGGGRDLGYPLEFRSGLEVGWRFDGGWRAGVAMHHLSNANIADKNPGVEEVSLNVSMPLTSVLSLAH</sequence>
<organism evidence="2 3">
    <name type="scientific">Pararhodospirillum oryzae</name>
    <dbReference type="NCBI Taxonomy" id="478448"/>
    <lineage>
        <taxon>Bacteria</taxon>
        <taxon>Pseudomonadati</taxon>
        <taxon>Pseudomonadota</taxon>
        <taxon>Alphaproteobacteria</taxon>
        <taxon>Rhodospirillales</taxon>
        <taxon>Rhodospirillaceae</taxon>
        <taxon>Pararhodospirillum</taxon>
    </lineage>
</organism>
<evidence type="ECO:0008006" key="4">
    <source>
        <dbReference type="Google" id="ProtNLM"/>
    </source>
</evidence>